<evidence type="ECO:0000313" key="3">
    <source>
        <dbReference type="Proteomes" id="UP000478052"/>
    </source>
</evidence>
<keyword evidence="1" id="KW-1133">Transmembrane helix</keyword>
<keyword evidence="1" id="KW-0472">Membrane</keyword>
<keyword evidence="1" id="KW-0812">Transmembrane</keyword>
<reference evidence="2 3" key="1">
    <citation type="submission" date="2019-08" db="EMBL/GenBank/DDBJ databases">
        <title>Whole genome of Aphis craccivora.</title>
        <authorList>
            <person name="Voronova N.V."/>
            <person name="Shulinski R.S."/>
            <person name="Bandarenka Y.V."/>
            <person name="Zhorov D.G."/>
            <person name="Warner D."/>
        </authorList>
    </citation>
    <scope>NUCLEOTIDE SEQUENCE [LARGE SCALE GENOMIC DNA]</scope>
    <source>
        <strain evidence="2">180601</strain>
        <tissue evidence="2">Whole Body</tissue>
    </source>
</reference>
<sequence length="118" mass="12927">MYYFKGKMSSTTIGIGAIILIGLWSSSFILCLLSLRTRHSIGPIVLVSTILITIIILSIPRSSVDTPKPDIKIVDPLFVWRLTTLSVLSISTAIGLAALFSSHVMSRKTVPQLKSWVL</sequence>
<name>A0A6G0YP54_APHCR</name>
<proteinExistence type="predicted"/>
<dbReference type="EMBL" id="VUJU01002990">
    <property type="protein sequence ID" value="KAF0759451.1"/>
    <property type="molecule type" value="Genomic_DNA"/>
</dbReference>
<accession>A0A6G0YP54</accession>
<keyword evidence="3" id="KW-1185">Reference proteome</keyword>
<comment type="caution">
    <text evidence="2">The sequence shown here is derived from an EMBL/GenBank/DDBJ whole genome shotgun (WGS) entry which is preliminary data.</text>
</comment>
<gene>
    <name evidence="2" type="ORF">FWK35_00012886</name>
</gene>
<organism evidence="2 3">
    <name type="scientific">Aphis craccivora</name>
    <name type="common">Cowpea aphid</name>
    <dbReference type="NCBI Taxonomy" id="307492"/>
    <lineage>
        <taxon>Eukaryota</taxon>
        <taxon>Metazoa</taxon>
        <taxon>Ecdysozoa</taxon>
        <taxon>Arthropoda</taxon>
        <taxon>Hexapoda</taxon>
        <taxon>Insecta</taxon>
        <taxon>Pterygota</taxon>
        <taxon>Neoptera</taxon>
        <taxon>Paraneoptera</taxon>
        <taxon>Hemiptera</taxon>
        <taxon>Sternorrhyncha</taxon>
        <taxon>Aphidomorpha</taxon>
        <taxon>Aphidoidea</taxon>
        <taxon>Aphididae</taxon>
        <taxon>Aphidini</taxon>
        <taxon>Aphis</taxon>
        <taxon>Aphis</taxon>
    </lineage>
</organism>
<evidence type="ECO:0000256" key="1">
    <source>
        <dbReference type="SAM" id="Phobius"/>
    </source>
</evidence>
<dbReference type="OrthoDB" id="10371785at2759"/>
<dbReference type="Proteomes" id="UP000478052">
    <property type="component" value="Unassembled WGS sequence"/>
</dbReference>
<feature type="transmembrane region" description="Helical" evidence="1">
    <location>
        <begin position="79"/>
        <end position="100"/>
    </location>
</feature>
<evidence type="ECO:0000313" key="2">
    <source>
        <dbReference type="EMBL" id="KAF0759451.1"/>
    </source>
</evidence>
<dbReference type="AlphaFoldDB" id="A0A6G0YP54"/>
<protein>
    <submittedName>
        <fullName evidence="2">Uncharacterized protein</fullName>
    </submittedName>
</protein>
<feature type="transmembrane region" description="Helical" evidence="1">
    <location>
        <begin position="12"/>
        <end position="33"/>
    </location>
</feature>
<feature type="transmembrane region" description="Helical" evidence="1">
    <location>
        <begin position="40"/>
        <end position="59"/>
    </location>
</feature>